<gene>
    <name evidence="1" type="ORF">ERS013201_01786</name>
</gene>
<evidence type="ECO:0000313" key="2">
    <source>
        <dbReference type="Proteomes" id="UP000046067"/>
    </source>
</evidence>
<sequence length="169" mass="19047">MRWSGYVHCMTSVRKPTKVNLPCQNSKSSGKKASLILVQAHLGFVMRISAKIPKSMHWVRLLVLSKLRHVRSVATVMNTAKNTQCGLRKPNVHTGGRALINIRSGCNHATQISVCTHKCVKPKHSARLTQCRGVSRCTSTQWTRKPKASKMAIWCVYSTTVVSYWRERC</sequence>
<evidence type="ECO:0000313" key="1">
    <source>
        <dbReference type="EMBL" id="CSC10243.1"/>
    </source>
</evidence>
<proteinExistence type="predicted"/>
<reference evidence="1 2" key="1">
    <citation type="submission" date="2015-07" db="EMBL/GenBank/DDBJ databases">
        <authorList>
            <consortium name="Pathogen Informatics"/>
        </authorList>
    </citation>
    <scope>NUCLEOTIDE SEQUENCE [LARGE SCALE GENOMIC DNA]</scope>
    <source>
        <strain evidence="1 2">A325</strain>
    </source>
</reference>
<dbReference type="AlphaFoldDB" id="A0A655XEH8"/>
<protein>
    <submittedName>
        <fullName evidence="1">Uncharacterized protein</fullName>
    </submittedName>
</protein>
<accession>A0A655XEH8</accession>
<dbReference type="EMBL" id="CWQJ01000009">
    <property type="protein sequence ID" value="CSC10243.1"/>
    <property type="molecule type" value="Genomic_DNA"/>
</dbReference>
<name>A0A655XEH8_VIBCL</name>
<dbReference type="Proteomes" id="UP000046067">
    <property type="component" value="Unassembled WGS sequence"/>
</dbReference>
<organism evidence="1 2">
    <name type="scientific">Vibrio cholerae</name>
    <dbReference type="NCBI Taxonomy" id="666"/>
    <lineage>
        <taxon>Bacteria</taxon>
        <taxon>Pseudomonadati</taxon>
        <taxon>Pseudomonadota</taxon>
        <taxon>Gammaproteobacteria</taxon>
        <taxon>Vibrionales</taxon>
        <taxon>Vibrionaceae</taxon>
        <taxon>Vibrio</taxon>
    </lineage>
</organism>